<accession>A0A1U7XIV9</accession>
<keyword evidence="4" id="KW-1185">Reference proteome</keyword>
<protein>
    <submittedName>
        <fullName evidence="5">Uncharacterized protein LOC104239143</fullName>
    </submittedName>
</protein>
<keyword evidence="2" id="KW-0812">Transmembrane</keyword>
<dbReference type="Proteomes" id="UP000189701">
    <property type="component" value="Unplaced"/>
</dbReference>
<organism evidence="4 5">
    <name type="scientific">Nicotiana sylvestris</name>
    <name type="common">Wood tobacco</name>
    <name type="synonym">South American tobacco</name>
    <dbReference type="NCBI Taxonomy" id="4096"/>
    <lineage>
        <taxon>Eukaryota</taxon>
        <taxon>Viridiplantae</taxon>
        <taxon>Streptophyta</taxon>
        <taxon>Embryophyta</taxon>
        <taxon>Tracheophyta</taxon>
        <taxon>Spermatophyta</taxon>
        <taxon>Magnoliopsida</taxon>
        <taxon>eudicotyledons</taxon>
        <taxon>Gunneridae</taxon>
        <taxon>Pentapetalae</taxon>
        <taxon>asterids</taxon>
        <taxon>lamiids</taxon>
        <taxon>Solanales</taxon>
        <taxon>Solanaceae</taxon>
        <taxon>Nicotianoideae</taxon>
        <taxon>Nicotianeae</taxon>
        <taxon>Nicotiana</taxon>
    </lineage>
</organism>
<dbReference type="STRING" id="4096.A0A1U7XIV9"/>
<evidence type="ECO:0000259" key="3">
    <source>
        <dbReference type="Pfam" id="PF05617"/>
    </source>
</evidence>
<dbReference type="GO" id="GO:0031982">
    <property type="term" value="C:vesicle"/>
    <property type="evidence" value="ECO:0007669"/>
    <property type="project" value="TreeGrafter"/>
</dbReference>
<evidence type="ECO:0000256" key="2">
    <source>
        <dbReference type="SAM" id="Phobius"/>
    </source>
</evidence>
<dbReference type="GO" id="GO:0009567">
    <property type="term" value="P:double fertilization forming a zygote and endosperm"/>
    <property type="evidence" value="ECO:0007669"/>
    <property type="project" value="TreeGrafter"/>
</dbReference>
<dbReference type="GO" id="GO:2000008">
    <property type="term" value="P:regulation of protein localization to cell surface"/>
    <property type="evidence" value="ECO:0007669"/>
    <property type="project" value="TreeGrafter"/>
</dbReference>
<dbReference type="AlphaFoldDB" id="A0A1U7XIV9"/>
<reference evidence="5" key="2">
    <citation type="submission" date="2025-08" db="UniProtKB">
        <authorList>
            <consortium name="RefSeq"/>
        </authorList>
    </citation>
    <scope>IDENTIFICATION</scope>
    <source>
        <tissue evidence="5">Leaf</tissue>
    </source>
</reference>
<reference evidence="4" key="1">
    <citation type="journal article" date="2013" name="Genome Biol.">
        <title>Reference genomes and transcriptomes of Nicotiana sylvestris and Nicotiana tomentosiformis.</title>
        <authorList>
            <person name="Sierro N."/>
            <person name="Battey J.N."/>
            <person name="Ouadi S."/>
            <person name="Bovet L."/>
            <person name="Goepfert S."/>
            <person name="Bakaher N."/>
            <person name="Peitsch M.C."/>
            <person name="Ivanov N.V."/>
        </authorList>
    </citation>
    <scope>NUCLEOTIDE SEQUENCE [LARGE SCALE GENOMIC DNA]</scope>
</reference>
<proteinExistence type="predicted"/>
<evidence type="ECO:0000256" key="1">
    <source>
        <dbReference type="ARBA" id="ARBA00022729"/>
    </source>
</evidence>
<dbReference type="OrthoDB" id="1266770at2759"/>
<feature type="transmembrane region" description="Helical" evidence="2">
    <location>
        <begin position="6"/>
        <end position="26"/>
    </location>
</feature>
<gene>
    <name evidence="5" type="primary">LOC104239143</name>
</gene>
<evidence type="ECO:0000313" key="5">
    <source>
        <dbReference type="RefSeq" id="XP_009791987.1"/>
    </source>
</evidence>
<keyword evidence="2" id="KW-0472">Membrane</keyword>
<feature type="domain" description="Prolamin-like" evidence="3">
    <location>
        <begin position="46"/>
        <end position="108"/>
    </location>
</feature>
<dbReference type="PANTHER" id="PTHR31181:SF67">
    <property type="entry name" value="PROLAMIN-LIKE PROTEIN (DUF1278)"/>
    <property type="match status" value="1"/>
</dbReference>
<sequence length="119" mass="12892">MASPKTLYYSTILIVLSMTIVTTPCFGQFLGLLPNFGGIGPDSITKCLTSVNDVPNCIEEIITSFLSIQLHLLGPQCCKAALDIDDGCWPKIFPFNPFFPPAIKSFCSAEAQILPPPLL</sequence>
<keyword evidence="1" id="KW-0732">Signal</keyword>
<evidence type="ECO:0000313" key="4">
    <source>
        <dbReference type="Proteomes" id="UP000189701"/>
    </source>
</evidence>
<name>A0A1U7XIV9_NICSY</name>
<dbReference type="GO" id="GO:0005576">
    <property type="term" value="C:extracellular region"/>
    <property type="evidence" value="ECO:0007669"/>
    <property type="project" value="TreeGrafter"/>
</dbReference>
<dbReference type="InterPro" id="IPR008502">
    <property type="entry name" value="Prolamin-like"/>
</dbReference>
<dbReference type="GO" id="GO:0080155">
    <property type="term" value="P:regulation of double fertilization forming a zygote and endosperm"/>
    <property type="evidence" value="ECO:0007669"/>
    <property type="project" value="TreeGrafter"/>
</dbReference>
<dbReference type="PANTHER" id="PTHR31181">
    <property type="entry name" value="EGG CELL-SECRETED PROTEIN 1.4"/>
    <property type="match status" value="1"/>
</dbReference>
<dbReference type="Pfam" id="PF05617">
    <property type="entry name" value="Prolamin_like"/>
    <property type="match status" value="1"/>
</dbReference>
<dbReference type="eggNOG" id="ENOG502S9MP">
    <property type="taxonomic scope" value="Eukaryota"/>
</dbReference>
<keyword evidence="2" id="KW-1133">Transmembrane helix</keyword>
<dbReference type="RefSeq" id="XP_009791987.1">
    <property type="nucleotide sequence ID" value="XM_009793685.1"/>
</dbReference>